<dbReference type="AlphaFoldDB" id="A0A917RF08"/>
<name>A0A917RF08_9NOCA</name>
<evidence type="ECO:0000313" key="2">
    <source>
        <dbReference type="Proteomes" id="UP000638263"/>
    </source>
</evidence>
<dbReference type="EMBL" id="BMMH01000002">
    <property type="protein sequence ID" value="GGL03075.1"/>
    <property type="molecule type" value="Genomic_DNA"/>
</dbReference>
<organism evidence="1 2">
    <name type="scientific">Nocardia jinanensis</name>
    <dbReference type="NCBI Taxonomy" id="382504"/>
    <lineage>
        <taxon>Bacteria</taxon>
        <taxon>Bacillati</taxon>
        <taxon>Actinomycetota</taxon>
        <taxon>Actinomycetes</taxon>
        <taxon>Mycobacteriales</taxon>
        <taxon>Nocardiaceae</taxon>
        <taxon>Nocardia</taxon>
    </lineage>
</organism>
<comment type="caution">
    <text evidence="1">The sequence shown here is derived from an EMBL/GenBank/DDBJ whole genome shotgun (WGS) entry which is preliminary data.</text>
</comment>
<reference evidence="1" key="1">
    <citation type="journal article" date="2014" name="Int. J. Syst. Evol. Microbiol.">
        <title>Complete genome sequence of Corynebacterium casei LMG S-19264T (=DSM 44701T), isolated from a smear-ripened cheese.</title>
        <authorList>
            <consortium name="US DOE Joint Genome Institute (JGI-PGF)"/>
            <person name="Walter F."/>
            <person name="Albersmeier A."/>
            <person name="Kalinowski J."/>
            <person name="Ruckert C."/>
        </authorList>
    </citation>
    <scope>NUCLEOTIDE SEQUENCE</scope>
    <source>
        <strain evidence="1">CGMCC 4.3508</strain>
    </source>
</reference>
<accession>A0A917RF08</accession>
<proteinExistence type="predicted"/>
<evidence type="ECO:0000313" key="1">
    <source>
        <dbReference type="EMBL" id="GGL03075.1"/>
    </source>
</evidence>
<reference evidence="1" key="2">
    <citation type="submission" date="2020-09" db="EMBL/GenBank/DDBJ databases">
        <authorList>
            <person name="Sun Q."/>
            <person name="Zhou Y."/>
        </authorList>
    </citation>
    <scope>NUCLEOTIDE SEQUENCE</scope>
    <source>
        <strain evidence="1">CGMCC 4.3508</strain>
    </source>
</reference>
<sequence length="125" mass="13745">MAGSVSSYLVVQLYCTPAQAESVRAAAVGELAKSPELAEARTELAPKAGGDHRMHLDWAEEHPGQAPGDRTYFSLEMLSPVDVPESVLRKVEDEIIEWIDTTFNDEANDIAEVQWASFAEIRQDA</sequence>
<dbReference type="Proteomes" id="UP000638263">
    <property type="component" value="Unassembled WGS sequence"/>
</dbReference>
<gene>
    <name evidence="1" type="ORF">GCM10011588_17280</name>
</gene>
<keyword evidence="2" id="KW-1185">Reference proteome</keyword>
<protein>
    <submittedName>
        <fullName evidence="1">Uncharacterized protein</fullName>
    </submittedName>
</protein>